<evidence type="ECO:0000256" key="6">
    <source>
        <dbReference type="ARBA" id="ARBA00023242"/>
    </source>
</evidence>
<proteinExistence type="inferred from homology"/>
<dbReference type="OrthoDB" id="69550at2759"/>
<keyword evidence="11" id="KW-1185">Reference proteome</keyword>
<feature type="region of interest" description="Disordered" evidence="8">
    <location>
        <begin position="1"/>
        <end position="62"/>
    </location>
</feature>
<evidence type="ECO:0000256" key="4">
    <source>
        <dbReference type="ARBA" id="ARBA00015339"/>
    </source>
</evidence>
<dbReference type="KEGG" id="glz:GLAREA_02850"/>
<dbReference type="STRING" id="1116229.S3D4D0"/>
<evidence type="ECO:0000256" key="5">
    <source>
        <dbReference type="ARBA" id="ARBA00022517"/>
    </source>
</evidence>
<keyword evidence="6" id="KW-0539">Nucleus</keyword>
<dbReference type="PANTHER" id="PTHR28127">
    <property type="entry name" value="RIBOSOME ASSEMBLY PROTEIN 3"/>
    <property type="match status" value="1"/>
</dbReference>
<dbReference type="GO" id="GO:0005730">
    <property type="term" value="C:nucleolus"/>
    <property type="evidence" value="ECO:0007669"/>
    <property type="project" value="UniProtKB-SubCell"/>
</dbReference>
<comment type="similarity">
    <text evidence="3">Belongs to the RSA3 family.</text>
</comment>
<feature type="compositionally biased region" description="Basic residues" evidence="8">
    <location>
        <begin position="8"/>
        <end position="20"/>
    </location>
</feature>
<comment type="subcellular location">
    <subcellularLocation>
        <location evidence="2">Nucleus</location>
        <location evidence="2">Nucleolus</location>
    </subcellularLocation>
</comment>
<keyword evidence="7" id="KW-0687">Ribonucleoprotein</keyword>
<keyword evidence="5" id="KW-0690">Ribosome biogenesis</keyword>
<dbReference type="GO" id="GO:0030687">
    <property type="term" value="C:preribosome, large subunit precursor"/>
    <property type="evidence" value="ECO:0007669"/>
    <property type="project" value="TreeGrafter"/>
</dbReference>
<sequence length="127" mass="13945">MADAKRESKPKRRKKNKSRTHVNSDSDSEYEIEKPTSAPATTSEPTEPISKPSPSLKSSENAEVSAAFTKFYMQRATVEFAEDLDAVRNAGDFTGDALEILVHALQQGTNGFSEAEKRRVVGGEARK</sequence>
<evidence type="ECO:0000259" key="9">
    <source>
        <dbReference type="Pfam" id="PF14615"/>
    </source>
</evidence>
<accession>S3D4D0</accession>
<dbReference type="eggNOG" id="ENOG502SBU9">
    <property type="taxonomic scope" value="Eukaryota"/>
</dbReference>
<dbReference type="Proteomes" id="UP000016922">
    <property type="component" value="Unassembled WGS sequence"/>
</dbReference>
<organism evidence="10 11">
    <name type="scientific">Glarea lozoyensis (strain ATCC 20868 / MF5171)</name>
    <dbReference type="NCBI Taxonomy" id="1116229"/>
    <lineage>
        <taxon>Eukaryota</taxon>
        <taxon>Fungi</taxon>
        <taxon>Dikarya</taxon>
        <taxon>Ascomycota</taxon>
        <taxon>Pezizomycotina</taxon>
        <taxon>Leotiomycetes</taxon>
        <taxon>Helotiales</taxon>
        <taxon>Helotiaceae</taxon>
        <taxon>Glarea</taxon>
    </lineage>
</organism>
<evidence type="ECO:0000256" key="8">
    <source>
        <dbReference type="SAM" id="MobiDB-lite"/>
    </source>
</evidence>
<feature type="compositionally biased region" description="Low complexity" evidence="8">
    <location>
        <begin position="35"/>
        <end position="59"/>
    </location>
</feature>
<dbReference type="GeneID" id="19461906"/>
<evidence type="ECO:0000313" key="11">
    <source>
        <dbReference type="Proteomes" id="UP000016922"/>
    </source>
</evidence>
<dbReference type="EMBL" id="KE145370">
    <property type="protein sequence ID" value="EPE26936.1"/>
    <property type="molecule type" value="Genomic_DNA"/>
</dbReference>
<feature type="domain" description="Ribosome-assembly protein 3 C-terminal" evidence="9">
    <location>
        <begin position="68"/>
        <end position="113"/>
    </location>
</feature>
<evidence type="ECO:0000256" key="7">
    <source>
        <dbReference type="ARBA" id="ARBA00023274"/>
    </source>
</evidence>
<gene>
    <name evidence="10" type="ORF">GLAREA_02850</name>
</gene>
<comment type="function">
    <text evidence="1">Required for efficient biogenesis of the 60S ribosomal subunit.</text>
</comment>
<dbReference type="RefSeq" id="XP_008086126.1">
    <property type="nucleotide sequence ID" value="XM_008087935.1"/>
</dbReference>
<dbReference type="GO" id="GO:0000027">
    <property type="term" value="P:ribosomal large subunit assembly"/>
    <property type="evidence" value="ECO:0007669"/>
    <property type="project" value="TreeGrafter"/>
</dbReference>
<dbReference type="InterPro" id="IPR051898">
    <property type="entry name" value="Ribosome_Assembly_3"/>
</dbReference>
<dbReference type="AlphaFoldDB" id="S3D4D0"/>
<reference evidence="10 11" key="1">
    <citation type="journal article" date="2013" name="BMC Genomics">
        <title>Genomics-driven discovery of the pneumocandin biosynthetic gene cluster in the fungus Glarea lozoyensis.</title>
        <authorList>
            <person name="Chen L."/>
            <person name="Yue Q."/>
            <person name="Zhang X."/>
            <person name="Xiang M."/>
            <person name="Wang C."/>
            <person name="Li S."/>
            <person name="Che Y."/>
            <person name="Ortiz-Lopez F.J."/>
            <person name="Bills G.F."/>
            <person name="Liu X."/>
            <person name="An Z."/>
        </authorList>
    </citation>
    <scope>NUCLEOTIDE SEQUENCE [LARGE SCALE GENOMIC DNA]</scope>
    <source>
        <strain evidence="11">ATCC 20868 / MF5171</strain>
    </source>
</reference>
<dbReference type="Pfam" id="PF14615">
    <property type="entry name" value="Rsa3"/>
    <property type="match status" value="1"/>
</dbReference>
<evidence type="ECO:0000313" key="10">
    <source>
        <dbReference type="EMBL" id="EPE26936.1"/>
    </source>
</evidence>
<protein>
    <recommendedName>
        <fullName evidence="4">Ribosome assembly protein 3</fullName>
    </recommendedName>
</protein>
<evidence type="ECO:0000256" key="2">
    <source>
        <dbReference type="ARBA" id="ARBA00004604"/>
    </source>
</evidence>
<dbReference type="InterPro" id="IPR028217">
    <property type="entry name" value="Rsa3_C"/>
</dbReference>
<name>S3D4D0_GLAL2</name>
<evidence type="ECO:0000256" key="1">
    <source>
        <dbReference type="ARBA" id="ARBA00003035"/>
    </source>
</evidence>
<dbReference type="PANTHER" id="PTHR28127:SF1">
    <property type="entry name" value="RIBOSOME ASSEMBLY PROTEIN 3"/>
    <property type="match status" value="1"/>
</dbReference>
<evidence type="ECO:0000256" key="3">
    <source>
        <dbReference type="ARBA" id="ARBA00006256"/>
    </source>
</evidence>
<dbReference type="HOGENOM" id="CLU_124032_0_0_1"/>